<accession>A0A8J2FUU2</accession>
<reference evidence="1" key="1">
    <citation type="submission" date="2021-02" db="EMBL/GenBank/DDBJ databases">
        <authorList>
            <person name="Cremers G."/>
            <person name="Picone N."/>
        </authorList>
    </citation>
    <scope>NUCLEOTIDE SEQUENCE</scope>
    <source>
        <strain evidence="1">PQ17</strain>
    </source>
</reference>
<comment type="caution">
    <text evidence="1">The sequence shown here is derived from an EMBL/GenBank/DDBJ whole genome shotgun (WGS) entry which is preliminary data.</text>
</comment>
<dbReference type="RefSeq" id="WP_214096500.1">
    <property type="nucleotide sequence ID" value="NZ_CAJNOB010000067.1"/>
</dbReference>
<name>A0A8J2FUU2_9BACT</name>
<dbReference type="AlphaFoldDB" id="A0A8J2FUU2"/>
<gene>
    <name evidence="1" type="ORF">MPNT_70085</name>
</gene>
<keyword evidence="2" id="KW-1185">Reference proteome</keyword>
<proteinExistence type="predicted"/>
<dbReference type="EMBL" id="CAJNOB010000067">
    <property type="protein sequence ID" value="CAF0704597.1"/>
    <property type="molecule type" value="Genomic_DNA"/>
</dbReference>
<protein>
    <submittedName>
        <fullName evidence="1">Uncharacterized protein</fullName>
    </submittedName>
</protein>
<evidence type="ECO:0000313" key="2">
    <source>
        <dbReference type="Proteomes" id="UP000663859"/>
    </source>
</evidence>
<sequence>MLSSTNWIGSAREESKVCLSKVANQVDQAGTRRQNFSCVRVRESQPGIGHSQIHPVGTAARSCGKWEQTRHDLRHAVDLAAGQEAEFLPWTAKGLLRATGCAPIAKKNAPKNGLPWKWGKLELPSFESSGRL</sequence>
<dbReference type="Proteomes" id="UP000663859">
    <property type="component" value="Unassembled WGS sequence"/>
</dbReference>
<evidence type="ECO:0000313" key="1">
    <source>
        <dbReference type="EMBL" id="CAF0704597.1"/>
    </source>
</evidence>
<organism evidence="1 2">
    <name type="scientific">Candidatus Methylacidithermus pantelleriae</name>
    <dbReference type="NCBI Taxonomy" id="2744239"/>
    <lineage>
        <taxon>Bacteria</taxon>
        <taxon>Pseudomonadati</taxon>
        <taxon>Verrucomicrobiota</taxon>
        <taxon>Methylacidiphilae</taxon>
        <taxon>Methylacidiphilales</taxon>
        <taxon>Methylacidiphilaceae</taxon>
        <taxon>Candidatus Methylacidithermus</taxon>
    </lineage>
</organism>